<protein>
    <submittedName>
        <fullName evidence="1">Uncharacterized protein</fullName>
    </submittedName>
</protein>
<feature type="non-terminal residue" evidence="1">
    <location>
        <position position="1"/>
    </location>
</feature>
<name>A0A820IGT8_9BILA</name>
<dbReference type="Proteomes" id="UP000663874">
    <property type="component" value="Unassembled WGS sequence"/>
</dbReference>
<evidence type="ECO:0000313" key="1">
    <source>
        <dbReference type="EMBL" id="CAF4311760.1"/>
    </source>
</evidence>
<comment type="caution">
    <text evidence="1">The sequence shown here is derived from an EMBL/GenBank/DDBJ whole genome shotgun (WGS) entry which is preliminary data.</text>
</comment>
<sequence>SSDSNSDINQNLENENNNKELVDASNYIEFQTLLLLFAQLNDTKLIIDKTENTNQLWINLFKDTNNQSNIEKILNIGLRNEIFLTPQVAIIIDELLEKGKEDTISIIFPYIIKPSNEVLPIVHRWFTDYNNNQIKKLSALLLAEAKHIFEPAIDTIIDLLKIDNDQMRYRAQRIFQHPERNPKEPNKRISVISEKTLMKILKNILVKEQLPRVRAYIASFFY</sequence>
<gene>
    <name evidence="1" type="ORF">FNK824_LOCUS41022</name>
</gene>
<reference evidence="1" key="1">
    <citation type="submission" date="2021-02" db="EMBL/GenBank/DDBJ databases">
        <authorList>
            <person name="Nowell W R."/>
        </authorList>
    </citation>
    <scope>NUCLEOTIDE SEQUENCE</scope>
</reference>
<organism evidence="1 2">
    <name type="scientific">Rotaria sordida</name>
    <dbReference type="NCBI Taxonomy" id="392033"/>
    <lineage>
        <taxon>Eukaryota</taxon>
        <taxon>Metazoa</taxon>
        <taxon>Spiralia</taxon>
        <taxon>Gnathifera</taxon>
        <taxon>Rotifera</taxon>
        <taxon>Eurotatoria</taxon>
        <taxon>Bdelloidea</taxon>
        <taxon>Philodinida</taxon>
        <taxon>Philodinidae</taxon>
        <taxon>Rotaria</taxon>
    </lineage>
</organism>
<accession>A0A820IGT8</accession>
<dbReference type="EMBL" id="CAJOBE010036675">
    <property type="protein sequence ID" value="CAF4311760.1"/>
    <property type="molecule type" value="Genomic_DNA"/>
</dbReference>
<dbReference type="AlphaFoldDB" id="A0A820IGT8"/>
<evidence type="ECO:0000313" key="2">
    <source>
        <dbReference type="Proteomes" id="UP000663874"/>
    </source>
</evidence>
<proteinExistence type="predicted"/>